<gene>
    <name evidence="3" type="ORF">CBW42_10180</name>
</gene>
<dbReference type="InterPro" id="IPR013762">
    <property type="entry name" value="Integrase-like_cat_sf"/>
</dbReference>
<name>A0A252F2S7_9FIRM</name>
<dbReference type="GO" id="GO:0006310">
    <property type="term" value="P:DNA recombination"/>
    <property type="evidence" value="ECO:0007669"/>
    <property type="project" value="UniProtKB-KW"/>
</dbReference>
<feature type="domain" description="Tyr recombinase" evidence="2">
    <location>
        <begin position="1"/>
        <end position="106"/>
    </location>
</feature>
<dbReference type="GO" id="GO:0003677">
    <property type="term" value="F:DNA binding"/>
    <property type="evidence" value="ECO:0007669"/>
    <property type="project" value="InterPro"/>
</dbReference>
<proteinExistence type="predicted"/>
<evidence type="ECO:0000313" key="4">
    <source>
        <dbReference type="Proteomes" id="UP000194903"/>
    </source>
</evidence>
<dbReference type="Gene3D" id="1.10.443.10">
    <property type="entry name" value="Intergrase catalytic core"/>
    <property type="match status" value="1"/>
</dbReference>
<accession>A0A252F2S7</accession>
<dbReference type="GO" id="GO:0015074">
    <property type="term" value="P:DNA integration"/>
    <property type="evidence" value="ECO:0007669"/>
    <property type="project" value="InterPro"/>
</dbReference>
<dbReference type="AlphaFoldDB" id="A0A252F2S7"/>
<comment type="caution">
    <text evidence="3">The sequence shown here is derived from an EMBL/GenBank/DDBJ whole genome shotgun (WGS) entry which is preliminary data.</text>
</comment>
<dbReference type="EMBL" id="NHOC01000008">
    <property type="protein sequence ID" value="OUM20097.1"/>
    <property type="molecule type" value="Genomic_DNA"/>
</dbReference>
<evidence type="ECO:0000256" key="1">
    <source>
        <dbReference type="ARBA" id="ARBA00023172"/>
    </source>
</evidence>
<dbReference type="RefSeq" id="WP_087020898.1">
    <property type="nucleotide sequence ID" value="NZ_CP178353.1"/>
</dbReference>
<dbReference type="SUPFAM" id="SSF56349">
    <property type="entry name" value="DNA breaking-rejoining enzymes"/>
    <property type="match status" value="1"/>
</dbReference>
<dbReference type="Pfam" id="PF00589">
    <property type="entry name" value="Phage_integrase"/>
    <property type="match status" value="1"/>
</dbReference>
<dbReference type="PROSITE" id="PS51898">
    <property type="entry name" value="TYR_RECOMBINASE"/>
    <property type="match status" value="1"/>
</dbReference>
<dbReference type="InterPro" id="IPR002104">
    <property type="entry name" value="Integrase_catalytic"/>
</dbReference>
<evidence type="ECO:0000259" key="2">
    <source>
        <dbReference type="PROSITE" id="PS51898"/>
    </source>
</evidence>
<protein>
    <recommendedName>
        <fullName evidence="2">Tyr recombinase domain-containing protein</fullName>
    </recommendedName>
</protein>
<keyword evidence="4" id="KW-1185">Reference proteome</keyword>
<reference evidence="3 4" key="1">
    <citation type="submission" date="2017-05" db="EMBL/GenBank/DDBJ databases">
        <title>Butyricicoccus porcorum sp. nov. a butyrate-producing bacterium from the swine intestinal tract.</title>
        <authorList>
            <person name="Trachsel J."/>
            <person name="Humphrey S."/>
            <person name="Allen H.K."/>
        </authorList>
    </citation>
    <scope>NUCLEOTIDE SEQUENCE [LARGE SCALE GENOMIC DNA]</scope>
    <source>
        <strain evidence="3">BB10</strain>
    </source>
</reference>
<evidence type="ECO:0000313" key="3">
    <source>
        <dbReference type="EMBL" id="OUM20097.1"/>
    </source>
</evidence>
<dbReference type="OrthoDB" id="9785687at2"/>
<dbReference type="InterPro" id="IPR011010">
    <property type="entry name" value="DNA_brk_join_enz"/>
</dbReference>
<organism evidence="3 4">
    <name type="scientific">Butyricicoccus porcorum</name>
    <dbReference type="NCBI Taxonomy" id="1945634"/>
    <lineage>
        <taxon>Bacteria</taxon>
        <taxon>Bacillati</taxon>
        <taxon>Bacillota</taxon>
        <taxon>Clostridia</taxon>
        <taxon>Eubacteriales</taxon>
        <taxon>Butyricicoccaceae</taxon>
        <taxon>Butyricicoccus</taxon>
    </lineage>
</organism>
<sequence length="158" mass="17979">MLQEMMKSDLGPEYQDYNIVIAQPNGRPFEEHQICQKFKALITEHNLKPVVFHSLRHSSTSMKLKISGGDIKAVQGDTGHAQANMVTDVYSHIMNDDRKRLAKKMNDQFFSPLHTEAKEKAVDEPPMTESMEQLIQLLKSSPEIIEPLLQMSQLLSSK</sequence>
<keyword evidence="1" id="KW-0233">DNA recombination</keyword>
<dbReference type="Proteomes" id="UP000194903">
    <property type="component" value="Unassembled WGS sequence"/>
</dbReference>